<dbReference type="CDD" id="cd07262">
    <property type="entry name" value="VOC_like"/>
    <property type="match status" value="1"/>
</dbReference>
<dbReference type="EMBL" id="JAMOIM010000007">
    <property type="protein sequence ID" value="MCW6508926.1"/>
    <property type="molecule type" value="Genomic_DNA"/>
</dbReference>
<organism evidence="2 3">
    <name type="scientific">Lichenifustis flavocetrariae</name>
    <dbReference type="NCBI Taxonomy" id="2949735"/>
    <lineage>
        <taxon>Bacteria</taxon>
        <taxon>Pseudomonadati</taxon>
        <taxon>Pseudomonadota</taxon>
        <taxon>Alphaproteobacteria</taxon>
        <taxon>Hyphomicrobiales</taxon>
        <taxon>Lichenihabitantaceae</taxon>
        <taxon>Lichenifustis</taxon>
    </lineage>
</organism>
<sequence>MLDHVSITVSDLSEAERFYDAVLLALGVSKVGSDHADAWIGYGERCDAGHPDRTYLSIRLGPKPDDAPRRHWCFKASTRQAVDTFWHAGLANGGADNGPPGLRPQYHGAYYAAFLLDPDGNRIEAVCHRP</sequence>
<dbReference type="SUPFAM" id="SSF54593">
    <property type="entry name" value="Glyoxalase/Bleomycin resistance protein/Dihydroxybiphenyl dioxygenase"/>
    <property type="match status" value="1"/>
</dbReference>
<evidence type="ECO:0000259" key="1">
    <source>
        <dbReference type="PROSITE" id="PS51819"/>
    </source>
</evidence>
<keyword evidence="3" id="KW-1185">Reference proteome</keyword>
<dbReference type="Gene3D" id="3.10.180.10">
    <property type="entry name" value="2,3-Dihydroxybiphenyl 1,2-Dioxygenase, domain 1"/>
    <property type="match status" value="1"/>
</dbReference>
<dbReference type="PROSITE" id="PS51819">
    <property type="entry name" value="VOC"/>
    <property type="match status" value="1"/>
</dbReference>
<comment type="caution">
    <text evidence="2">The sequence shown here is derived from an EMBL/GenBank/DDBJ whole genome shotgun (WGS) entry which is preliminary data.</text>
</comment>
<proteinExistence type="predicted"/>
<protein>
    <submittedName>
        <fullName evidence="2">VOC family protein</fullName>
    </submittedName>
</protein>
<reference evidence="2" key="1">
    <citation type="submission" date="2022-05" db="EMBL/GenBank/DDBJ databases">
        <authorList>
            <person name="Pankratov T."/>
        </authorList>
    </citation>
    <scope>NUCLEOTIDE SEQUENCE</scope>
    <source>
        <strain evidence="2">BP6-180914</strain>
    </source>
</reference>
<dbReference type="RefSeq" id="WP_282585288.1">
    <property type="nucleotide sequence ID" value="NZ_JAMOIM010000007.1"/>
</dbReference>
<feature type="domain" description="VOC" evidence="1">
    <location>
        <begin position="1"/>
        <end position="128"/>
    </location>
</feature>
<dbReference type="PANTHER" id="PTHR35006">
    <property type="entry name" value="GLYOXALASE FAMILY PROTEIN (AFU_ORTHOLOGUE AFUA_5G14830)"/>
    <property type="match status" value="1"/>
</dbReference>
<evidence type="ECO:0000313" key="3">
    <source>
        <dbReference type="Proteomes" id="UP001165667"/>
    </source>
</evidence>
<name>A0AA42CK80_9HYPH</name>
<dbReference type="Proteomes" id="UP001165667">
    <property type="component" value="Unassembled WGS sequence"/>
</dbReference>
<dbReference type="InterPro" id="IPR037523">
    <property type="entry name" value="VOC_core"/>
</dbReference>
<evidence type="ECO:0000313" key="2">
    <source>
        <dbReference type="EMBL" id="MCW6508926.1"/>
    </source>
</evidence>
<accession>A0AA42CK80</accession>
<dbReference type="InterPro" id="IPR004360">
    <property type="entry name" value="Glyas_Fos-R_dOase_dom"/>
</dbReference>
<gene>
    <name evidence="2" type="ORF">M8523_12935</name>
</gene>
<dbReference type="Pfam" id="PF00903">
    <property type="entry name" value="Glyoxalase"/>
    <property type="match status" value="1"/>
</dbReference>
<dbReference type="PANTHER" id="PTHR35006:SF2">
    <property type="entry name" value="GLYOXALASE FAMILY PROTEIN (AFU_ORTHOLOGUE AFUA_5G14830)"/>
    <property type="match status" value="1"/>
</dbReference>
<dbReference type="InterPro" id="IPR029068">
    <property type="entry name" value="Glyas_Bleomycin-R_OHBP_Dase"/>
</dbReference>
<dbReference type="AlphaFoldDB" id="A0AA42CK80"/>